<evidence type="ECO:0000259" key="2">
    <source>
        <dbReference type="Pfam" id="PF12804"/>
    </source>
</evidence>
<feature type="domain" description="MobA-like NTP transferase" evidence="2">
    <location>
        <begin position="6"/>
        <end position="160"/>
    </location>
</feature>
<dbReference type="InterPro" id="IPR029044">
    <property type="entry name" value="Nucleotide-diphossugar_trans"/>
</dbReference>
<evidence type="ECO:0000313" key="4">
    <source>
        <dbReference type="Proteomes" id="UP000037392"/>
    </source>
</evidence>
<dbReference type="PANTHER" id="PTHR43777:SF1">
    <property type="entry name" value="MOLYBDENUM COFACTOR CYTIDYLYLTRANSFERASE"/>
    <property type="match status" value="1"/>
</dbReference>
<feature type="domain" description="HTH lysR-type" evidence="1">
    <location>
        <begin position="224"/>
        <end position="282"/>
    </location>
</feature>
<dbReference type="InterPro" id="IPR000847">
    <property type="entry name" value="LysR_HTH_N"/>
</dbReference>
<dbReference type="OrthoDB" id="285216at2"/>
<dbReference type="InterPro" id="IPR036390">
    <property type="entry name" value="WH_DNA-bd_sf"/>
</dbReference>
<name>A0A0J9BVK5_9FIRM</name>
<dbReference type="InterPro" id="IPR025877">
    <property type="entry name" value="MobA-like_NTP_Trfase"/>
</dbReference>
<accession>A0A0J9BVK5</accession>
<evidence type="ECO:0000259" key="1">
    <source>
        <dbReference type="Pfam" id="PF00126"/>
    </source>
</evidence>
<dbReference type="AlphaFoldDB" id="A0A0J9BVK5"/>
<dbReference type="GO" id="GO:0016779">
    <property type="term" value="F:nucleotidyltransferase activity"/>
    <property type="evidence" value="ECO:0007669"/>
    <property type="project" value="UniProtKB-ARBA"/>
</dbReference>
<dbReference type="PANTHER" id="PTHR43777">
    <property type="entry name" value="MOLYBDENUM COFACTOR CYTIDYLYLTRANSFERASE"/>
    <property type="match status" value="1"/>
</dbReference>
<sequence>MKKTGAVLVAAGLSSRMGEFKPMLPFGDSTIALHMVTMLKRLGVSPLVVVTGYRAGELEEHLSHAGVRFVRNERFRETQMFDSVKLGIEAAAKECGRIMVLPMDIPAIMPDTIRQVLMIDGGIVRTICRGEPGHPIMFQSRIAEQLCAYQGEGGLRGAIEDFDGGITDLEVEDEGIYRDVDTREEYRELVEWNYKRGGGHPITPLVQVRLKAGDVFFGPGTGQLLDMIHQTGSIQEACCRIGLSYSKGSRMIREVERQLGIPVVERRTGGMGGGGSSLTDEGKKLMDSYARMVAEVRQSTEQIFLKYFGKGISS</sequence>
<dbReference type="GeneID" id="93163984"/>
<comment type="caution">
    <text evidence="3">The sequence shown here is derived from an EMBL/GenBank/DDBJ whole genome shotgun (WGS) entry which is preliminary data.</text>
</comment>
<organism evidence="3 4">
    <name type="scientific">[Clostridium] citroniae WAL-19142</name>
    <dbReference type="NCBI Taxonomy" id="742734"/>
    <lineage>
        <taxon>Bacteria</taxon>
        <taxon>Bacillati</taxon>
        <taxon>Bacillota</taxon>
        <taxon>Clostridia</taxon>
        <taxon>Lachnospirales</taxon>
        <taxon>Lachnospiraceae</taxon>
        <taxon>Enterocloster</taxon>
    </lineage>
</organism>
<dbReference type="RefSeq" id="WP_007868544.1">
    <property type="nucleotide sequence ID" value="NZ_KQ235882.1"/>
</dbReference>
<evidence type="ECO:0008006" key="5">
    <source>
        <dbReference type="Google" id="ProtNLM"/>
    </source>
</evidence>
<dbReference type="InterPro" id="IPR036388">
    <property type="entry name" value="WH-like_DNA-bd_sf"/>
</dbReference>
<dbReference type="Gene3D" id="3.90.550.10">
    <property type="entry name" value="Spore Coat Polysaccharide Biosynthesis Protein SpsA, Chain A"/>
    <property type="match status" value="1"/>
</dbReference>
<reference evidence="3 4" key="1">
    <citation type="submission" date="2011-04" db="EMBL/GenBank/DDBJ databases">
        <title>The Genome Sequence of Clostridium citroniae WAL-19142.</title>
        <authorList>
            <consortium name="The Broad Institute Genome Sequencing Platform"/>
            <person name="Earl A."/>
            <person name="Ward D."/>
            <person name="Feldgarden M."/>
            <person name="Gevers D."/>
            <person name="Warren Y.A."/>
            <person name="Tyrrell K.L."/>
            <person name="Citron D.M."/>
            <person name="Goldstein E.J."/>
            <person name="Daigneault M."/>
            <person name="Allen-Vercoe E."/>
            <person name="Young S.K."/>
            <person name="Zeng Q."/>
            <person name="Gargeya S."/>
            <person name="Fitzgerald M."/>
            <person name="Haas B."/>
            <person name="Abouelleil A."/>
            <person name="Alvarado L."/>
            <person name="Arachchi H.M."/>
            <person name="Berlin A."/>
            <person name="Brown A."/>
            <person name="Chapman S.B."/>
            <person name="Chen Z."/>
            <person name="Dunbar C."/>
            <person name="Freedman E."/>
            <person name="Gearin G."/>
            <person name="Gellesch M."/>
            <person name="Goldberg J."/>
            <person name="Griggs A."/>
            <person name="Gujja S."/>
            <person name="Heilman E.R."/>
            <person name="Heiman D."/>
            <person name="Howarth C."/>
            <person name="Larson L."/>
            <person name="Lui A."/>
            <person name="MacDonald P.J."/>
            <person name="Mehta T."/>
            <person name="Montmayeur A."/>
            <person name="Murphy C."/>
            <person name="Neiman D."/>
            <person name="Pearson M."/>
            <person name="Priest M."/>
            <person name="Roberts A."/>
            <person name="Saif S."/>
            <person name="Shea T."/>
            <person name="Shenoy N."/>
            <person name="Sisk P."/>
            <person name="Stolte C."/>
            <person name="Sykes S."/>
            <person name="White J."/>
            <person name="Yandava C."/>
            <person name="Wortman J."/>
            <person name="Nusbaum C."/>
            <person name="Birren B."/>
        </authorList>
    </citation>
    <scope>NUCLEOTIDE SEQUENCE [LARGE SCALE GENOMIC DNA]</scope>
    <source>
        <strain evidence="3 4">WAL-19142</strain>
    </source>
</reference>
<dbReference type="GO" id="GO:0003700">
    <property type="term" value="F:DNA-binding transcription factor activity"/>
    <property type="evidence" value="ECO:0007669"/>
    <property type="project" value="InterPro"/>
</dbReference>
<dbReference type="SUPFAM" id="SSF46785">
    <property type="entry name" value="Winged helix' DNA-binding domain"/>
    <property type="match status" value="1"/>
</dbReference>
<dbReference type="CDD" id="cd04182">
    <property type="entry name" value="GT_2_like_f"/>
    <property type="match status" value="1"/>
</dbReference>
<dbReference type="EMBL" id="ADLK01000032">
    <property type="protein sequence ID" value="KMW16196.1"/>
    <property type="molecule type" value="Genomic_DNA"/>
</dbReference>
<evidence type="ECO:0000313" key="3">
    <source>
        <dbReference type="EMBL" id="KMW16196.1"/>
    </source>
</evidence>
<protein>
    <recommendedName>
        <fullName evidence="5">HTH lysR-type domain-containing protein</fullName>
    </recommendedName>
</protein>
<dbReference type="SUPFAM" id="SSF53448">
    <property type="entry name" value="Nucleotide-diphospho-sugar transferases"/>
    <property type="match status" value="1"/>
</dbReference>
<dbReference type="Gene3D" id="1.10.10.10">
    <property type="entry name" value="Winged helix-like DNA-binding domain superfamily/Winged helix DNA-binding domain"/>
    <property type="match status" value="1"/>
</dbReference>
<dbReference type="Pfam" id="PF00126">
    <property type="entry name" value="HTH_1"/>
    <property type="match status" value="1"/>
</dbReference>
<dbReference type="Proteomes" id="UP000037392">
    <property type="component" value="Unassembled WGS sequence"/>
</dbReference>
<dbReference type="PATRIC" id="fig|742734.4.peg.4964"/>
<proteinExistence type="predicted"/>
<dbReference type="Pfam" id="PF12804">
    <property type="entry name" value="NTP_transf_3"/>
    <property type="match status" value="1"/>
</dbReference>
<gene>
    <name evidence="3" type="ORF">HMPREF9470_04634</name>
</gene>